<comment type="cofactor">
    <cofactor evidence="1">
        <name>Zn(2+)</name>
        <dbReference type="ChEBI" id="CHEBI:29105"/>
    </cofactor>
</comment>
<dbReference type="PANTHER" id="PTHR46018">
    <property type="entry name" value="ZINC PHOSPHODIESTERASE ELAC PROTEIN 1"/>
    <property type="match status" value="1"/>
</dbReference>
<evidence type="ECO:0000313" key="9">
    <source>
        <dbReference type="EMBL" id="KAF5388007.1"/>
    </source>
</evidence>
<evidence type="ECO:0000256" key="8">
    <source>
        <dbReference type="ARBA" id="ARBA00022833"/>
    </source>
</evidence>
<keyword evidence="4" id="KW-0540">Nuclease</keyword>
<keyword evidence="5" id="KW-0479">Metal-binding</keyword>
<keyword evidence="8" id="KW-0862">Zinc</keyword>
<keyword evidence="3" id="KW-0819">tRNA processing</keyword>
<dbReference type="Proteomes" id="UP000565441">
    <property type="component" value="Unassembled WGS sequence"/>
</dbReference>
<evidence type="ECO:0000256" key="5">
    <source>
        <dbReference type="ARBA" id="ARBA00022723"/>
    </source>
</evidence>
<evidence type="ECO:0000256" key="2">
    <source>
        <dbReference type="ARBA" id="ARBA00011738"/>
    </source>
</evidence>
<gene>
    <name evidence="9" type="ORF">D9615_000542</name>
</gene>
<comment type="subunit">
    <text evidence="2">Homodimer.</text>
</comment>
<name>A0A8H5HR98_9AGAR</name>
<dbReference type="SUPFAM" id="SSF52047">
    <property type="entry name" value="RNI-like"/>
    <property type="match status" value="1"/>
</dbReference>
<evidence type="ECO:0000256" key="7">
    <source>
        <dbReference type="ARBA" id="ARBA00022801"/>
    </source>
</evidence>
<evidence type="ECO:0000313" key="10">
    <source>
        <dbReference type="Proteomes" id="UP000565441"/>
    </source>
</evidence>
<accession>A0A8H5HR98</accession>
<reference evidence="9 10" key="1">
    <citation type="journal article" date="2020" name="ISME J.">
        <title>Uncovering the hidden diversity of litter-decomposition mechanisms in mushroom-forming fungi.</title>
        <authorList>
            <person name="Floudas D."/>
            <person name="Bentzer J."/>
            <person name="Ahren D."/>
            <person name="Johansson T."/>
            <person name="Persson P."/>
            <person name="Tunlid A."/>
        </authorList>
    </citation>
    <scope>NUCLEOTIDE SEQUENCE [LARGE SCALE GENOMIC DNA]</scope>
    <source>
        <strain evidence="9 10">CBS 661.87</strain>
    </source>
</reference>
<evidence type="ECO:0000256" key="3">
    <source>
        <dbReference type="ARBA" id="ARBA00022694"/>
    </source>
</evidence>
<keyword evidence="7" id="KW-0378">Hydrolase</keyword>
<dbReference type="EMBL" id="JAACJP010000001">
    <property type="protein sequence ID" value="KAF5388007.1"/>
    <property type="molecule type" value="Genomic_DNA"/>
</dbReference>
<dbReference type="OrthoDB" id="527344at2759"/>
<evidence type="ECO:0000256" key="1">
    <source>
        <dbReference type="ARBA" id="ARBA00001947"/>
    </source>
</evidence>
<dbReference type="SUPFAM" id="SSF56281">
    <property type="entry name" value="Metallo-hydrolase/oxidoreductase"/>
    <property type="match status" value="1"/>
</dbReference>
<dbReference type="GO" id="GO:0042781">
    <property type="term" value="F:3'-tRNA processing endoribonuclease activity"/>
    <property type="evidence" value="ECO:0007669"/>
    <property type="project" value="TreeGrafter"/>
</dbReference>
<dbReference type="HAMAP" id="MF_01818">
    <property type="entry name" value="RNase_Z_BN"/>
    <property type="match status" value="1"/>
</dbReference>
<dbReference type="AlphaFoldDB" id="A0A8H5HR98"/>
<keyword evidence="10" id="KW-1185">Reference proteome</keyword>
<dbReference type="Gene3D" id="3.60.15.10">
    <property type="entry name" value="Ribonuclease Z/Hydroxyacylglutathione hydrolase-like"/>
    <property type="match status" value="1"/>
</dbReference>
<dbReference type="InterPro" id="IPR036866">
    <property type="entry name" value="RibonucZ/Hydroxyglut_hydro"/>
</dbReference>
<dbReference type="PANTHER" id="PTHR46018:SF2">
    <property type="entry name" value="ZINC PHOSPHODIESTERASE ELAC PROTEIN 1"/>
    <property type="match status" value="1"/>
</dbReference>
<dbReference type="GO" id="GO:0005634">
    <property type="term" value="C:nucleus"/>
    <property type="evidence" value="ECO:0007669"/>
    <property type="project" value="TreeGrafter"/>
</dbReference>
<evidence type="ECO:0000256" key="4">
    <source>
        <dbReference type="ARBA" id="ARBA00022722"/>
    </source>
</evidence>
<protein>
    <submittedName>
        <fullName evidence="9">Uncharacterized protein</fullName>
    </submittedName>
</protein>
<evidence type="ECO:0000256" key="6">
    <source>
        <dbReference type="ARBA" id="ARBA00022759"/>
    </source>
</evidence>
<dbReference type="Pfam" id="PF23023">
    <property type="entry name" value="Anti-Pycsar_Apyc1"/>
    <property type="match status" value="1"/>
</dbReference>
<proteinExistence type="inferred from homology"/>
<dbReference type="InterPro" id="IPR013471">
    <property type="entry name" value="RNase_Z/BN"/>
</dbReference>
<dbReference type="GO" id="GO:0046872">
    <property type="term" value="F:metal ion binding"/>
    <property type="evidence" value="ECO:0007669"/>
    <property type="project" value="UniProtKB-KW"/>
</dbReference>
<dbReference type="CDD" id="cd07717">
    <property type="entry name" value="RNaseZ_ZiPD-like_MBL-fold"/>
    <property type="match status" value="1"/>
</dbReference>
<sequence length="945" mass="106224">MHIRSISISSKWLRSTKSLQKPLDHFDHARLLPELLLAIAYCIELPRDILKLSLASRRTHELLLHALYATLECKTHHRCKERLMFLSSRPELACYIKKIVLRPNYLMSSSYHCLDGELEISDAFERLLPHLSGLETFIWDGLEPPEESLWIALRTHCTRIRYIGSTVGSAPIPEDSELFNFSGLEGFSLVTNYHERTIFHHPDTAQSFPESLWNLLLVRCGNLKELTLGGKRTSYYTPLFDVRPLVHGRWPELHTLILGHTLMQFDGFTLLDWDSVSRMETLKEFSCFISSHPRLRNLHIPYDAKFPPLDLTGSKVVITEFCGSHFHLGDILPYSHLTMLKLCSERLQLYRLVDLLPRLRSLHSLSTLELWIDMSYRVKADLDGVSPEKNAFVRETDHIRVFQSLVKACPALLHLKIMCTTKRKYGFLMKDVWKAFESRSRLQSLEIQKVYSIVEGNMARSALHIARHVPSLQQITLFYAKEPWSGLTRAEVKQTGIYDITAAGNSEFIRIVANENGEGLLGPFSRRYMRTLRTQSNHCAIVDVSNSTVDHFKLSTSKSPIPRTAFSSVSITFLGTASAQPSSTRNHSSLALHLGRDVWIFDCGEATQHQIQKSSVKMGRIEKIFITHTHGDHIFGLIPLMASCMNGAGGTADGIDDPRAQVNMDQPSLEIYGPLGTRAYVRNGLAYSHTLLSSPYVVHELRTPSDPQAGDFTSLTCLPFELPHGRNIPQVDGVWSNIFKDDIVSVSAGPIHHSVPCVGFVVTESPVPGKIDPKKYIPDLKRTNTPMSVMRQLQQGERVELSDGTIIHGPPRRKGRKLVILGDTFDPSPIIPLAMDADLLVHEATNAHLPGIDAATKESDTYEAVENRAKSRGHSTPQMAGAFARRIQARRLVLNHFSPRYSGSDAEDAIKVMGAIADLAAKEFGHEVQCARDLMSVEVGFTDHH</sequence>
<comment type="caution">
    <text evidence="9">The sequence shown here is derived from an EMBL/GenBank/DDBJ whole genome shotgun (WGS) entry which is preliminary data.</text>
</comment>
<keyword evidence="6" id="KW-0255">Endonuclease</keyword>
<organism evidence="9 10">
    <name type="scientific">Tricholomella constricta</name>
    <dbReference type="NCBI Taxonomy" id="117010"/>
    <lineage>
        <taxon>Eukaryota</taxon>
        <taxon>Fungi</taxon>
        <taxon>Dikarya</taxon>
        <taxon>Basidiomycota</taxon>
        <taxon>Agaricomycotina</taxon>
        <taxon>Agaricomycetes</taxon>
        <taxon>Agaricomycetidae</taxon>
        <taxon>Agaricales</taxon>
        <taxon>Tricholomatineae</taxon>
        <taxon>Lyophyllaceae</taxon>
        <taxon>Tricholomella</taxon>
    </lineage>
</organism>